<gene>
    <name evidence="4" type="ORF">S06H3_29130</name>
</gene>
<feature type="region of interest" description="Disordered" evidence="2">
    <location>
        <begin position="122"/>
        <end position="150"/>
    </location>
</feature>
<feature type="domain" description="Single-stranded DNA binding protein Ssb-like OB fold" evidence="3">
    <location>
        <begin position="18"/>
        <end position="106"/>
    </location>
</feature>
<evidence type="ECO:0000256" key="1">
    <source>
        <dbReference type="ARBA" id="ARBA00023125"/>
    </source>
</evidence>
<dbReference type="GO" id="GO:0010212">
    <property type="term" value="P:response to ionizing radiation"/>
    <property type="evidence" value="ECO:0007669"/>
    <property type="project" value="TreeGrafter"/>
</dbReference>
<protein>
    <recommendedName>
        <fullName evidence="3">Single-stranded DNA binding protein Ssb-like OB fold domain-containing protein</fullName>
    </recommendedName>
</protein>
<dbReference type="GO" id="GO:0003677">
    <property type="term" value="F:DNA binding"/>
    <property type="evidence" value="ECO:0007669"/>
    <property type="project" value="UniProtKB-KW"/>
</dbReference>
<organism evidence="4">
    <name type="scientific">marine sediment metagenome</name>
    <dbReference type="NCBI Taxonomy" id="412755"/>
    <lineage>
        <taxon>unclassified sequences</taxon>
        <taxon>metagenomes</taxon>
        <taxon>ecological metagenomes</taxon>
    </lineage>
</organism>
<keyword evidence="1" id="KW-0238">DNA-binding</keyword>
<dbReference type="GO" id="GO:0000724">
    <property type="term" value="P:double-strand break repair via homologous recombination"/>
    <property type="evidence" value="ECO:0007669"/>
    <property type="project" value="TreeGrafter"/>
</dbReference>
<feature type="compositionally biased region" description="Basic and acidic residues" evidence="2">
    <location>
        <begin position="141"/>
        <end position="150"/>
    </location>
</feature>
<dbReference type="InterPro" id="IPR012340">
    <property type="entry name" value="NA-bd_OB-fold"/>
</dbReference>
<comment type="caution">
    <text evidence="4">The sequence shown here is derived from an EMBL/GenBank/DDBJ whole genome shotgun (WGS) entry which is preliminary data.</text>
</comment>
<dbReference type="CDD" id="cd04491">
    <property type="entry name" value="SoSSB_OBF"/>
    <property type="match status" value="1"/>
</dbReference>
<dbReference type="AlphaFoldDB" id="X1MM30"/>
<dbReference type="Gene3D" id="2.40.50.140">
    <property type="entry name" value="Nucleic acid-binding proteins"/>
    <property type="match status" value="1"/>
</dbReference>
<dbReference type="InterPro" id="IPR051231">
    <property type="entry name" value="SOSS-B"/>
</dbReference>
<evidence type="ECO:0000259" key="3">
    <source>
        <dbReference type="Pfam" id="PF21473"/>
    </source>
</evidence>
<dbReference type="InterPro" id="IPR048970">
    <property type="entry name" value="OB_Ssb-like"/>
</dbReference>
<dbReference type="PANTHER" id="PTHR13356:SF0">
    <property type="entry name" value="SOSS COMPLEX SUBUNIT B HOMOLOG"/>
    <property type="match status" value="1"/>
</dbReference>
<dbReference type="PANTHER" id="PTHR13356">
    <property type="entry name" value="OB FOLD NUCLEIC ACID BINDING PROTEIN-RELATED"/>
    <property type="match status" value="1"/>
</dbReference>
<sequence>MEGKIEEGPVGITKVKDLTPRSNKVNVLVKVTGVGEPKEIPNRLGGAAKKVAEAKVGDETGTIILSLWQDQIGSVNEGDVLSIENGYVSLVRGHMHLNVEKYGKMTKSDKDIPNVNMEVDVSAAEQQREGFRPRYGGGSRGGDRDRSRRY</sequence>
<accession>X1MM30</accession>
<dbReference type="Pfam" id="PF21473">
    <property type="entry name" value="OB_Ssb-like"/>
    <property type="match status" value="1"/>
</dbReference>
<evidence type="ECO:0000256" key="2">
    <source>
        <dbReference type="SAM" id="MobiDB-lite"/>
    </source>
</evidence>
<dbReference type="EMBL" id="BARV01017053">
    <property type="protein sequence ID" value="GAI32358.1"/>
    <property type="molecule type" value="Genomic_DNA"/>
</dbReference>
<proteinExistence type="predicted"/>
<name>X1MM30_9ZZZZ</name>
<reference evidence="4" key="1">
    <citation type="journal article" date="2014" name="Front. Microbiol.">
        <title>High frequency of phylogenetically diverse reductive dehalogenase-homologous genes in deep subseafloor sedimentary metagenomes.</title>
        <authorList>
            <person name="Kawai M."/>
            <person name="Futagami T."/>
            <person name="Toyoda A."/>
            <person name="Takaki Y."/>
            <person name="Nishi S."/>
            <person name="Hori S."/>
            <person name="Arai W."/>
            <person name="Tsubouchi T."/>
            <person name="Morono Y."/>
            <person name="Uchiyama I."/>
            <person name="Ito T."/>
            <person name="Fujiyama A."/>
            <person name="Inagaki F."/>
            <person name="Takami H."/>
        </authorList>
    </citation>
    <scope>NUCLEOTIDE SEQUENCE</scope>
    <source>
        <strain evidence="4">Expedition CK06-06</strain>
    </source>
</reference>
<dbReference type="SUPFAM" id="SSF50249">
    <property type="entry name" value="Nucleic acid-binding proteins"/>
    <property type="match status" value="1"/>
</dbReference>
<evidence type="ECO:0000313" key="4">
    <source>
        <dbReference type="EMBL" id="GAI32358.1"/>
    </source>
</evidence>